<gene>
    <name evidence="4" type="ORF">ADUPG1_010304</name>
</gene>
<dbReference type="Gene3D" id="3.80.10.10">
    <property type="entry name" value="Ribonuclease Inhibitor"/>
    <property type="match status" value="4"/>
</dbReference>
<dbReference type="EMBL" id="BQXS01011527">
    <property type="protein sequence ID" value="GKT13627.1"/>
    <property type="molecule type" value="Genomic_DNA"/>
</dbReference>
<evidence type="ECO:0000313" key="4">
    <source>
        <dbReference type="EMBL" id="GKT13627.1"/>
    </source>
</evidence>
<dbReference type="PANTHER" id="PTHR46652:SF3">
    <property type="entry name" value="LEUCINE-RICH REPEAT-CONTAINING PROTEIN 9"/>
    <property type="match status" value="1"/>
</dbReference>
<evidence type="ECO:0000313" key="5">
    <source>
        <dbReference type="Proteomes" id="UP001057375"/>
    </source>
</evidence>
<dbReference type="Proteomes" id="UP001057375">
    <property type="component" value="Unassembled WGS sequence"/>
</dbReference>
<evidence type="ECO:0000256" key="3">
    <source>
        <dbReference type="ARBA" id="ARBA00023002"/>
    </source>
</evidence>
<dbReference type="InterPro" id="IPR032675">
    <property type="entry name" value="LRR_dom_sf"/>
</dbReference>
<protein>
    <submittedName>
        <fullName evidence="4">Acidic leucine-rich nuclear phosphoprotein 32 like protein</fullName>
    </submittedName>
</protein>
<dbReference type="InterPro" id="IPR001611">
    <property type="entry name" value="Leu-rich_rpt"/>
</dbReference>
<dbReference type="PROSITE" id="PS51450">
    <property type="entry name" value="LRR"/>
    <property type="match status" value="5"/>
</dbReference>
<name>A0ABQ5JTC9_9EUKA</name>
<feature type="non-terminal residue" evidence="4">
    <location>
        <position position="1587"/>
    </location>
</feature>
<keyword evidence="5" id="KW-1185">Reference proteome</keyword>
<keyword evidence="1" id="KW-0433">Leucine-rich repeat</keyword>
<comment type="caution">
    <text evidence="4">The sequence shown here is derived from an EMBL/GenBank/DDBJ whole genome shotgun (WGS) entry which is preliminary data.</text>
</comment>
<organism evidence="4 5">
    <name type="scientific">Aduncisulcus paluster</name>
    <dbReference type="NCBI Taxonomy" id="2918883"/>
    <lineage>
        <taxon>Eukaryota</taxon>
        <taxon>Metamonada</taxon>
        <taxon>Carpediemonas-like organisms</taxon>
        <taxon>Aduncisulcus</taxon>
    </lineage>
</organism>
<evidence type="ECO:0000256" key="2">
    <source>
        <dbReference type="ARBA" id="ARBA00022737"/>
    </source>
</evidence>
<dbReference type="PROSITE" id="PS00070">
    <property type="entry name" value="ALDEHYDE_DEHYDR_CYS"/>
    <property type="match status" value="1"/>
</dbReference>
<feature type="non-terminal residue" evidence="4">
    <location>
        <position position="1"/>
    </location>
</feature>
<dbReference type="SMART" id="SM00364">
    <property type="entry name" value="LRR_BAC"/>
    <property type="match status" value="3"/>
</dbReference>
<accession>A0ABQ5JTC9</accession>
<dbReference type="SUPFAM" id="SSF52058">
    <property type="entry name" value="L domain-like"/>
    <property type="match status" value="2"/>
</dbReference>
<keyword evidence="2" id="KW-0677">Repeat</keyword>
<dbReference type="InterPro" id="IPR016160">
    <property type="entry name" value="Ald_DH_CS_CYS"/>
</dbReference>
<proteinExistence type="predicted"/>
<dbReference type="SUPFAM" id="SSF52047">
    <property type="entry name" value="RNI-like"/>
    <property type="match status" value="1"/>
</dbReference>
<evidence type="ECO:0000256" key="1">
    <source>
        <dbReference type="ARBA" id="ARBA00022614"/>
    </source>
</evidence>
<sequence length="1587" mass="170899">LDKSTGECVAACDSGFELDTESGTCVYMSASVDDAIRVQVCEGHSNMMPVLEEGASSITCGCRAAWYGDDCDQLYQVYIPDELFREKVCNYAGYGAIPCDVSEFEMAGHDYSLNIYDFNSLFTLNRLQYLYIYGNEQIYDISVSFRNVGMYMLHISNTSKSAFIPLCRSEDDTPYWDFIAAVFPIHYSSQSSKDGYFLPNSCPINLDNYYYCSGSNCPSIVLNEVYNSVADTPVKECAFIAKTSGSVDDGDLICYTIHDDNIRAYLSDPTNGCLISSDIESNGMISVATLRSSLSCPSSSLSLSSIVTDMGISSVNSITTLQGLEYATSLTSLNIDGYDLSGDINDNAEYDKLVVQILAKAVIASNDYGSIDSGLTSLSASGCGLSAVGDILDLTPIVDNALGLDTYTQPFKLTSLDLSNNNISDVSVLITSSMFPDSIDGVLTTLDISGNNICDIEGMVSALQSNFSTLSSITYSDQTCHCSASVSSSSYQVCREVYPDQWAVECWNGYYLDKSTGECVSACDSGSELNTESGTCVSVSASVDDAIRVQVCEGHSNMMPVLEEGASSITCGCRAAWYGDDCDQLYQVYIPDELFRQEICSIHGYGFILCDISEFELADVSFFEDNSIFVSDRGISNIGGVEYIYNVNLISINNSTSIYSIAPVAEHPELYEFYMYSDQNNMIMPNLSSIGYSLTRLNSIVLYGFTTLSDISLLYANFGLEILTLSNSTVSSSIPLCRTEDDQEFDSYLSSIFPLLNDVDTNNVCTLNAEELNCSSSDLCPSIVNNEIYNVDLGIIECNAISKQQYVQNVLVCSTIHDEYLRNTIISGWIDIATQSTAPISVASLRDIECDNGCSLSVDVSDSNPISSLRGIEFISALTTLSIYNYNISTDGDEYDKFVIKTLAKAIDYEYTLDDAIYSVHSGLTTLNLESCGIESIEDVLELSSISEIDQSTRPFKLSTLNLSDNNISDVSVLITSSMFPEDVLTTLDISGNSICDIDNVVTMLQSHFTNIDFKINATSQSTCPCSEGADVSFSSHKTCRKRSNGYYQVECWNGYFLDKETNSCVEAVSSADSIRCQVCERKDIFVPILDLNSSDISCGCSFGFHGDSCEYVDIPDSNLRSAVCLAVVNPSAHDSSCDDLTLSDMATVTSVSASIVDSFEGLQSAVNLTSLSISGTSSSSVSIGNTDLGYLPLSLVELSLEAVYLDADSDFSIFPNLTTLSLKNNSSYDLTNSALFPSSSSSSSSSFTSLDVSYTALSSFSSIPTSITTLTANNCSSLTSFSTISNLTNLVSLDVSNASNIPTSSSLSAFASLSLLTSLDLSSTGISDPSPLYALSSNSSWISLDLSNNYICDGDDGDSAIETFLASKFSPATVSASGQDCICSSDDLGSTPLDANKVCSETKPGSNTWYVVCASDSFTSYTSAEDFSCTSPDNGDGRFGCSGGCEYGYECRYDSTSTSTSCQQVIVDENLHDCVADMFGTDSNGNPDYTHRTATSPSLFSVASLKTLVSVDDGYGVYSPVLSCPSMGITDLTGIEHITEITSFDLSLNNLNTAVSPACLDSLMHLSHLLSLNLDSNSNITLLPDL</sequence>
<dbReference type="PANTHER" id="PTHR46652">
    <property type="entry name" value="LEUCINE-RICH REPEAT AND IQ DOMAIN-CONTAINING PROTEIN 1-RELATED"/>
    <property type="match status" value="1"/>
</dbReference>
<keyword evidence="3" id="KW-0560">Oxidoreductase</keyword>
<dbReference type="InterPro" id="IPR050836">
    <property type="entry name" value="SDS22/Internalin_LRR"/>
</dbReference>
<reference evidence="4" key="1">
    <citation type="submission" date="2022-03" db="EMBL/GenBank/DDBJ databases">
        <title>Draft genome sequence of Aduncisulcus paluster, a free-living microaerophilic Fornicata.</title>
        <authorList>
            <person name="Yuyama I."/>
            <person name="Kume K."/>
            <person name="Tamura T."/>
            <person name="Inagaki Y."/>
            <person name="Hashimoto T."/>
        </authorList>
    </citation>
    <scope>NUCLEOTIDE SEQUENCE</scope>
    <source>
        <strain evidence="4">NY0171</strain>
    </source>
</reference>